<dbReference type="Proteomes" id="UP000265566">
    <property type="component" value="Chromosome 4"/>
</dbReference>
<reference evidence="5 8" key="2">
    <citation type="journal article" date="2014" name="BMC Genomics">
        <title>An improved genome release (version Mt4.0) for the model legume Medicago truncatula.</title>
        <authorList>
            <person name="Tang H."/>
            <person name="Krishnakumar V."/>
            <person name="Bidwell S."/>
            <person name="Rosen B."/>
            <person name="Chan A."/>
            <person name="Zhou S."/>
            <person name="Gentzbittel L."/>
            <person name="Childs K.L."/>
            <person name="Yandell M."/>
            <person name="Gundlach H."/>
            <person name="Mayer K.F."/>
            <person name="Schwartz D.C."/>
            <person name="Town C.D."/>
        </authorList>
    </citation>
    <scope>GENOME REANNOTATION</scope>
    <source>
        <strain evidence="5">A17</strain>
        <strain evidence="7 8">cv. Jemalong A17</strain>
    </source>
</reference>
<dbReference type="PANTHER" id="PTHR47967">
    <property type="entry name" value="OS07G0603500 PROTEIN-RELATED"/>
    <property type="match status" value="1"/>
</dbReference>
<keyword evidence="8" id="KW-1185">Reference proteome</keyword>
<dbReference type="EnsemblPlants" id="KEH15486">
    <property type="protein sequence ID" value="KEH15486"/>
    <property type="gene ID" value="MTR_0945s0010"/>
</dbReference>
<reference evidence="7" key="3">
    <citation type="submission" date="2015-06" db="UniProtKB">
        <authorList>
            <consortium name="EnsemblPlants"/>
        </authorList>
    </citation>
    <scope>IDENTIFICATION</scope>
    <source>
        <strain evidence="7">cv. Jemalong A17</strain>
    </source>
</reference>
<dbReference type="OMA" id="RIQCLAF"/>
<dbReference type="Proteomes" id="UP000002051">
    <property type="component" value="Unassembled WGS sequence"/>
</dbReference>
<evidence type="ECO:0000259" key="4">
    <source>
        <dbReference type="PROSITE" id="PS51767"/>
    </source>
</evidence>
<feature type="transmembrane region" description="Helical" evidence="3">
    <location>
        <begin position="140"/>
        <end position="160"/>
    </location>
</feature>
<organism evidence="7">
    <name type="scientific">Medicago truncatula</name>
    <name type="common">Barrel medic</name>
    <name type="synonym">Medicago tribuloides</name>
    <dbReference type="NCBI Taxonomy" id="3880"/>
    <lineage>
        <taxon>Eukaryota</taxon>
        <taxon>Viridiplantae</taxon>
        <taxon>Streptophyta</taxon>
        <taxon>Embryophyta</taxon>
        <taxon>Tracheophyta</taxon>
        <taxon>Spermatophyta</taxon>
        <taxon>Magnoliopsida</taxon>
        <taxon>eudicotyledons</taxon>
        <taxon>Gunneridae</taxon>
        <taxon>Pentapetalae</taxon>
        <taxon>rosids</taxon>
        <taxon>fabids</taxon>
        <taxon>Fabales</taxon>
        <taxon>Fabaceae</taxon>
        <taxon>Papilionoideae</taxon>
        <taxon>50 kb inversion clade</taxon>
        <taxon>NPAAA clade</taxon>
        <taxon>Hologalegina</taxon>
        <taxon>IRL clade</taxon>
        <taxon>Trifolieae</taxon>
        <taxon>Medicago</taxon>
    </lineage>
</organism>
<evidence type="ECO:0000256" key="3">
    <source>
        <dbReference type="SAM" id="Phobius"/>
    </source>
</evidence>
<reference evidence="6" key="5">
    <citation type="journal article" date="2018" name="Nat. Plants">
        <title>Whole-genome landscape of Medicago truncatula symbiotic genes.</title>
        <authorList>
            <person name="Pecrix Y."/>
            <person name="Gamas P."/>
            <person name="Carrere S."/>
        </authorList>
    </citation>
    <scope>NUCLEOTIDE SEQUENCE</scope>
    <source>
        <tissue evidence="6">Leaves</tissue>
    </source>
</reference>
<dbReference type="InterPro" id="IPR021109">
    <property type="entry name" value="Peptidase_aspartic_dom_sf"/>
</dbReference>
<sequence length="161" mass="18253">MLIDSGTPISILPEDFFHRLLEQVRKKVALEPMPFDPSLGYQLCYRTPTNLKGPTLVAHFEGADVLLTPTQIFIPVQYGIFCFAFTSSFSNEYGTYGSYVQSNYLIGFDLEKQVVSFKATDCTNLQDAPRVLPNFLSSPMYLFLLLVIFTKLIFLSLHCMN</sequence>
<evidence type="ECO:0000256" key="1">
    <source>
        <dbReference type="ARBA" id="ARBA00022670"/>
    </source>
</evidence>
<dbReference type="Pfam" id="PF14541">
    <property type="entry name" value="TAXi_C"/>
    <property type="match status" value="1"/>
</dbReference>
<proteinExistence type="predicted"/>
<dbReference type="EMBL" id="PSQE01000004">
    <property type="protein sequence ID" value="RHN60229.1"/>
    <property type="molecule type" value="Genomic_DNA"/>
</dbReference>
<dbReference type="InterPro" id="IPR033121">
    <property type="entry name" value="PEPTIDASE_A1"/>
</dbReference>
<protein>
    <submittedName>
        <fullName evidence="5">Aspartyl protease family protein, putative</fullName>
    </submittedName>
    <submittedName>
        <fullName evidence="6">Putative nepenthesin</fullName>
        <ecNumber evidence="6">3.4.23.12</ecNumber>
    </submittedName>
</protein>
<dbReference type="GO" id="GO:0008233">
    <property type="term" value="F:peptidase activity"/>
    <property type="evidence" value="ECO:0007669"/>
    <property type="project" value="UniProtKB-KW"/>
</dbReference>
<evidence type="ECO:0000313" key="9">
    <source>
        <dbReference type="Proteomes" id="UP000265566"/>
    </source>
</evidence>
<name>G7ZX66_MEDTR</name>
<gene>
    <name evidence="5" type="ORF">MTR_0945s0010</name>
    <name evidence="6" type="ORF">MtrunA17_Chr4g0023361</name>
</gene>
<dbReference type="PANTHER" id="PTHR47967:SF39">
    <property type="entry name" value="ASPARTYL PROTEASE FAMILY PROTEIN, PUTATIVE-RELATED"/>
    <property type="match status" value="1"/>
</dbReference>
<dbReference type="EMBL" id="KL403669">
    <property type="protein sequence ID" value="KEH15486.1"/>
    <property type="molecule type" value="Genomic_DNA"/>
</dbReference>
<dbReference type="STRING" id="3880.G7ZX66"/>
<evidence type="ECO:0000313" key="6">
    <source>
        <dbReference type="EMBL" id="RHN60229.1"/>
    </source>
</evidence>
<dbReference type="eggNOG" id="KOG1339">
    <property type="taxonomic scope" value="Eukaryota"/>
</dbReference>
<dbReference type="InterPro" id="IPR032799">
    <property type="entry name" value="TAXi_C"/>
</dbReference>
<dbReference type="Gene3D" id="2.40.70.10">
    <property type="entry name" value="Acid Proteases"/>
    <property type="match status" value="1"/>
</dbReference>
<dbReference type="InterPro" id="IPR051708">
    <property type="entry name" value="Plant_Aspart_Prot_A1"/>
</dbReference>
<keyword evidence="3" id="KW-0812">Transmembrane</keyword>
<feature type="domain" description="Peptidase A1" evidence="4">
    <location>
        <begin position="1"/>
        <end position="118"/>
    </location>
</feature>
<dbReference type="PROSITE" id="PS51767">
    <property type="entry name" value="PEPTIDASE_A1"/>
    <property type="match status" value="1"/>
</dbReference>
<keyword evidence="3" id="KW-0472">Membrane</keyword>
<keyword evidence="1 5" id="KW-0645">Protease</keyword>
<evidence type="ECO:0000313" key="5">
    <source>
        <dbReference type="EMBL" id="KEH15486.1"/>
    </source>
</evidence>
<evidence type="ECO:0000313" key="7">
    <source>
        <dbReference type="EnsemblPlants" id="KEH15486"/>
    </source>
</evidence>
<dbReference type="SUPFAM" id="SSF50630">
    <property type="entry name" value="Acid proteases"/>
    <property type="match status" value="1"/>
</dbReference>
<dbReference type="EC" id="3.4.23.12" evidence="6"/>
<dbReference type="AlphaFoldDB" id="G7ZX66"/>
<reference evidence="9" key="4">
    <citation type="journal article" date="2018" name="Nat. Plants">
        <title>Whole-genome landscape of Medicago truncatula symbiotic genes.</title>
        <authorList>
            <person name="Pecrix Y."/>
            <person name="Staton S.E."/>
            <person name="Sallet E."/>
            <person name="Lelandais-Briere C."/>
            <person name="Moreau S."/>
            <person name="Carrere S."/>
            <person name="Blein T."/>
            <person name="Jardinaud M.F."/>
            <person name="Latrasse D."/>
            <person name="Zouine M."/>
            <person name="Zahm M."/>
            <person name="Kreplak J."/>
            <person name="Mayjonade B."/>
            <person name="Satge C."/>
            <person name="Perez M."/>
            <person name="Cauet S."/>
            <person name="Marande W."/>
            <person name="Chantry-Darmon C."/>
            <person name="Lopez-Roques C."/>
            <person name="Bouchez O."/>
            <person name="Berard A."/>
            <person name="Debelle F."/>
            <person name="Munos S."/>
            <person name="Bendahmane A."/>
            <person name="Berges H."/>
            <person name="Niebel A."/>
            <person name="Buitink J."/>
            <person name="Frugier F."/>
            <person name="Benhamed M."/>
            <person name="Crespi M."/>
            <person name="Gouzy J."/>
            <person name="Gamas P."/>
        </authorList>
    </citation>
    <scope>NUCLEOTIDE SEQUENCE [LARGE SCALE GENOMIC DNA]</scope>
    <source>
        <strain evidence="9">cv. Jemalong A17</strain>
    </source>
</reference>
<evidence type="ECO:0000313" key="8">
    <source>
        <dbReference type="Proteomes" id="UP000002051"/>
    </source>
</evidence>
<keyword evidence="3" id="KW-1133">Transmembrane helix</keyword>
<dbReference type="Gramene" id="rna22493">
    <property type="protein sequence ID" value="RHN60229.1"/>
    <property type="gene ID" value="gene22493"/>
</dbReference>
<keyword evidence="2 6" id="KW-0378">Hydrolase</keyword>
<accession>G7ZX66</accession>
<dbReference type="GO" id="GO:0006508">
    <property type="term" value="P:proteolysis"/>
    <property type="evidence" value="ECO:0007669"/>
    <property type="project" value="UniProtKB-KW"/>
</dbReference>
<evidence type="ECO:0000256" key="2">
    <source>
        <dbReference type="ARBA" id="ARBA00022801"/>
    </source>
</evidence>
<dbReference type="PaxDb" id="3880-AES83804"/>
<dbReference type="HOGENOM" id="CLU_1646260_0_0_1"/>
<reference evidence="5 8" key="1">
    <citation type="journal article" date="2011" name="Nature">
        <title>The Medicago genome provides insight into the evolution of rhizobial symbioses.</title>
        <authorList>
            <person name="Young N.D."/>
            <person name="Debelle F."/>
            <person name="Oldroyd G.E."/>
            <person name="Geurts R."/>
            <person name="Cannon S.B."/>
            <person name="Udvardi M.K."/>
            <person name="Benedito V.A."/>
            <person name="Mayer K.F."/>
            <person name="Gouzy J."/>
            <person name="Schoof H."/>
            <person name="Van de Peer Y."/>
            <person name="Proost S."/>
            <person name="Cook D.R."/>
            <person name="Meyers B.C."/>
            <person name="Spannagl M."/>
            <person name="Cheung F."/>
            <person name="De Mita S."/>
            <person name="Krishnakumar V."/>
            <person name="Gundlach H."/>
            <person name="Zhou S."/>
            <person name="Mudge J."/>
            <person name="Bharti A.K."/>
            <person name="Murray J.D."/>
            <person name="Naoumkina M.A."/>
            <person name="Rosen B."/>
            <person name="Silverstein K.A."/>
            <person name="Tang H."/>
            <person name="Rombauts S."/>
            <person name="Zhao P.X."/>
            <person name="Zhou P."/>
            <person name="Barbe V."/>
            <person name="Bardou P."/>
            <person name="Bechner M."/>
            <person name="Bellec A."/>
            <person name="Berger A."/>
            <person name="Berges H."/>
            <person name="Bidwell S."/>
            <person name="Bisseling T."/>
            <person name="Choisne N."/>
            <person name="Couloux A."/>
            <person name="Denny R."/>
            <person name="Deshpande S."/>
            <person name="Dai X."/>
            <person name="Doyle J.J."/>
            <person name="Dudez A.M."/>
            <person name="Farmer A.D."/>
            <person name="Fouteau S."/>
            <person name="Franken C."/>
            <person name="Gibelin C."/>
            <person name="Gish J."/>
            <person name="Goldstein S."/>
            <person name="Gonzalez A.J."/>
            <person name="Green P.J."/>
            <person name="Hallab A."/>
            <person name="Hartog M."/>
            <person name="Hua A."/>
            <person name="Humphray S.J."/>
            <person name="Jeong D.H."/>
            <person name="Jing Y."/>
            <person name="Jocker A."/>
            <person name="Kenton S.M."/>
            <person name="Kim D.J."/>
            <person name="Klee K."/>
            <person name="Lai H."/>
            <person name="Lang C."/>
            <person name="Lin S."/>
            <person name="Macmil S.L."/>
            <person name="Magdelenat G."/>
            <person name="Matthews L."/>
            <person name="McCorrison J."/>
            <person name="Monaghan E.L."/>
            <person name="Mun J.H."/>
            <person name="Najar F.Z."/>
            <person name="Nicholson C."/>
            <person name="Noirot C."/>
            <person name="O'Bleness M."/>
            <person name="Paule C.R."/>
            <person name="Poulain J."/>
            <person name="Prion F."/>
            <person name="Qin B."/>
            <person name="Qu C."/>
            <person name="Retzel E.F."/>
            <person name="Riddle C."/>
            <person name="Sallet E."/>
            <person name="Samain S."/>
            <person name="Samson N."/>
            <person name="Sanders I."/>
            <person name="Saurat O."/>
            <person name="Scarpelli C."/>
            <person name="Schiex T."/>
            <person name="Segurens B."/>
            <person name="Severin A.J."/>
            <person name="Sherrier D.J."/>
            <person name="Shi R."/>
            <person name="Sims S."/>
            <person name="Singer S.R."/>
            <person name="Sinharoy S."/>
            <person name="Sterck L."/>
            <person name="Viollet A."/>
            <person name="Wang B.B."/>
            <person name="Wang K."/>
            <person name="Wang M."/>
            <person name="Wang X."/>
            <person name="Warfsmann J."/>
            <person name="Weissenbach J."/>
            <person name="White D.D."/>
            <person name="White J.D."/>
            <person name="Wiley G.B."/>
            <person name="Wincker P."/>
            <person name="Xing Y."/>
            <person name="Yang L."/>
            <person name="Yao Z."/>
            <person name="Ying F."/>
            <person name="Zhai J."/>
            <person name="Zhou L."/>
            <person name="Zuber A."/>
            <person name="Denarie J."/>
            <person name="Dixon R.A."/>
            <person name="May G.D."/>
            <person name="Schwartz D.C."/>
            <person name="Rogers J."/>
            <person name="Quetier F."/>
            <person name="Town C.D."/>
            <person name="Roe B.A."/>
        </authorList>
    </citation>
    <scope>NUCLEOTIDE SEQUENCE [LARGE SCALE GENOMIC DNA]</scope>
    <source>
        <strain evidence="5">A17</strain>
        <strain evidence="7 8">cv. Jemalong A17</strain>
    </source>
</reference>